<sequence length="83" mass="9473">MLQTWREFSPFSPYGHGDKLRAADPHASAWEWDNRQRHVAAAMNQYAQMKIARIAEVERQIAAEDDLSDLYRSSLGALLLPSD</sequence>
<accession>A0ABR6FLK6</accession>
<proteinExistence type="predicted"/>
<evidence type="ECO:0000313" key="1">
    <source>
        <dbReference type="EMBL" id="MBB2927977.1"/>
    </source>
</evidence>
<name>A0ABR6FLK6_9BURK</name>
<evidence type="ECO:0000313" key="2">
    <source>
        <dbReference type="Proteomes" id="UP000533533"/>
    </source>
</evidence>
<reference evidence="1 2" key="1">
    <citation type="submission" date="2020-08" db="EMBL/GenBank/DDBJ databases">
        <title>Genomic Encyclopedia of Type Strains, Phase IV (KMG-V): Genome sequencing to study the core and pangenomes of soil and plant-associated prokaryotes.</title>
        <authorList>
            <person name="Whitman W."/>
        </authorList>
    </citation>
    <scope>NUCLEOTIDE SEQUENCE [LARGE SCALE GENOMIC DNA]</scope>
    <source>
        <strain evidence="1 2">SRMrh-85</strain>
    </source>
</reference>
<dbReference type="Proteomes" id="UP000533533">
    <property type="component" value="Unassembled WGS sequence"/>
</dbReference>
<dbReference type="RefSeq" id="WP_110386413.1">
    <property type="nucleotide sequence ID" value="NZ_JACHVZ010000006.1"/>
</dbReference>
<comment type="caution">
    <text evidence="1">The sequence shown here is derived from an EMBL/GenBank/DDBJ whole genome shotgun (WGS) entry which is preliminary data.</text>
</comment>
<protein>
    <submittedName>
        <fullName evidence="1">Uncharacterized protein</fullName>
    </submittedName>
</protein>
<organism evidence="1 2">
    <name type="scientific">Paraburkholderia silvatlantica</name>
    <dbReference type="NCBI Taxonomy" id="321895"/>
    <lineage>
        <taxon>Bacteria</taxon>
        <taxon>Pseudomonadati</taxon>
        <taxon>Pseudomonadota</taxon>
        <taxon>Betaproteobacteria</taxon>
        <taxon>Burkholderiales</taxon>
        <taxon>Burkholderiaceae</taxon>
        <taxon>Paraburkholderia</taxon>
    </lineage>
</organism>
<gene>
    <name evidence="1" type="ORF">FHX59_002398</name>
</gene>
<dbReference type="EMBL" id="JACHVZ010000006">
    <property type="protein sequence ID" value="MBB2927977.1"/>
    <property type="molecule type" value="Genomic_DNA"/>
</dbReference>
<keyword evidence="2" id="KW-1185">Reference proteome</keyword>